<keyword evidence="11 16" id="KW-0234">DNA repair</keyword>
<keyword evidence="2 16" id="KW-0235">DNA replication</keyword>
<comment type="similarity">
    <text evidence="14 16">Belongs to the XPG/RAD2 endonuclease family. FEN1 subfamily.</text>
</comment>
<dbReference type="SMART" id="SM00279">
    <property type="entry name" value="HhH2"/>
    <property type="match status" value="1"/>
</dbReference>
<dbReference type="PANTHER" id="PTHR11081:SF9">
    <property type="entry name" value="FLAP ENDONUCLEASE 1"/>
    <property type="match status" value="1"/>
</dbReference>
<comment type="subunit">
    <text evidence="15">Interacts with PCNA1 and PCNA2. Three molecules of FEN1 bind to one PCNA trimer with each molecule binding to one PCNA monomer. PCNA stimulates the nuclease activity without altering cleavage specificity.</text>
</comment>
<dbReference type="InterPro" id="IPR029060">
    <property type="entry name" value="PIN-like_dom_sf"/>
</dbReference>
<evidence type="ECO:0000256" key="4">
    <source>
        <dbReference type="ARBA" id="ARBA00022723"/>
    </source>
</evidence>
<feature type="compositionally biased region" description="Basic residues" evidence="17">
    <location>
        <begin position="386"/>
        <end position="397"/>
    </location>
</feature>
<evidence type="ECO:0000256" key="7">
    <source>
        <dbReference type="ARBA" id="ARBA00022801"/>
    </source>
</evidence>
<dbReference type="PRINTS" id="PR00853">
    <property type="entry name" value="XPGRADSUPER"/>
</dbReference>
<dbReference type="InterPro" id="IPR019974">
    <property type="entry name" value="XPG_CS"/>
</dbReference>
<feature type="region of interest" description="Disordered" evidence="17">
    <location>
        <begin position="372"/>
        <end position="397"/>
    </location>
</feature>
<dbReference type="SUPFAM" id="SSF88723">
    <property type="entry name" value="PIN domain-like"/>
    <property type="match status" value="1"/>
</dbReference>
<comment type="subcellular location">
    <subcellularLocation>
        <location evidence="16">Nucleus</location>
        <location evidence="16">Nucleolus</location>
    </subcellularLocation>
    <subcellularLocation>
        <location evidence="16">Nucleus</location>
        <location evidence="16">Nucleoplasm</location>
    </subcellularLocation>
    <subcellularLocation>
        <location evidence="16">Mitochondrion</location>
    </subcellularLocation>
    <text evidence="16">Resides mostly in the nucleoli and relocalizes to the nucleoplasm upon DNA damage.</text>
</comment>
<dbReference type="GO" id="GO:0005730">
    <property type="term" value="C:nucleolus"/>
    <property type="evidence" value="ECO:0007669"/>
    <property type="project" value="UniProtKB-SubCell"/>
</dbReference>
<feature type="domain" description="XPG N-terminal" evidence="20">
    <location>
        <begin position="18"/>
        <end position="142"/>
    </location>
</feature>
<dbReference type="SMART" id="SM00485">
    <property type="entry name" value="XPGN"/>
    <property type="match status" value="1"/>
</dbReference>
<organism evidence="21 22">
    <name type="scientific">Dendrobium chrysotoxum</name>
    <name type="common">Orchid</name>
    <dbReference type="NCBI Taxonomy" id="161865"/>
    <lineage>
        <taxon>Eukaryota</taxon>
        <taxon>Viridiplantae</taxon>
        <taxon>Streptophyta</taxon>
        <taxon>Embryophyta</taxon>
        <taxon>Tracheophyta</taxon>
        <taxon>Spermatophyta</taxon>
        <taxon>Magnoliopsida</taxon>
        <taxon>Liliopsida</taxon>
        <taxon>Asparagales</taxon>
        <taxon>Orchidaceae</taxon>
        <taxon>Epidendroideae</taxon>
        <taxon>Malaxideae</taxon>
        <taxon>Dendrobiinae</taxon>
        <taxon>Dendrobium</taxon>
    </lineage>
</organism>
<dbReference type="CDD" id="cd09867">
    <property type="entry name" value="PIN_FEN1"/>
    <property type="match status" value="1"/>
</dbReference>
<evidence type="ECO:0000256" key="1">
    <source>
        <dbReference type="ARBA" id="ARBA00022553"/>
    </source>
</evidence>
<evidence type="ECO:0000256" key="10">
    <source>
        <dbReference type="ARBA" id="ARBA00023128"/>
    </source>
</evidence>
<keyword evidence="10 16" id="KW-0496">Mitochondrion</keyword>
<dbReference type="GO" id="GO:0017108">
    <property type="term" value="F:5'-flap endonuclease activity"/>
    <property type="evidence" value="ECO:0007669"/>
    <property type="project" value="UniProtKB-UniRule"/>
</dbReference>
<keyword evidence="4 16" id="KW-0479">Metal-binding</keyword>
<comment type="cofactor">
    <cofactor evidence="16">
        <name>Mg(2+)</name>
        <dbReference type="ChEBI" id="CHEBI:18420"/>
    </cofactor>
    <text evidence="16">Binds 2 magnesium ions per subunit. They probably participate in the reaction catalyzed by the enzyme. May bind an additional third magnesium ion after substrate binding.</text>
</comment>
<comment type="caution">
    <text evidence="21">The sequence shown here is derived from an EMBL/GenBank/DDBJ whole genome shotgun (WGS) entry which is preliminary data.</text>
</comment>
<keyword evidence="18" id="KW-0472">Membrane</keyword>
<gene>
    <name evidence="21" type="ORF">IEQ34_005853</name>
</gene>
<dbReference type="EMBL" id="JAGFBR010000006">
    <property type="protein sequence ID" value="KAH0465750.1"/>
    <property type="molecule type" value="Genomic_DNA"/>
</dbReference>
<protein>
    <recommendedName>
        <fullName evidence="16">Flap endonuclease 1</fullName>
        <shortName evidence="16">FEN-1</shortName>
        <ecNumber evidence="16">3.1.-.-</ecNumber>
    </recommendedName>
    <alternativeName>
        <fullName evidence="16">Flap structure-specific endonuclease 1</fullName>
    </alternativeName>
</protein>
<keyword evidence="12 16" id="KW-0539">Nucleus</keyword>
<evidence type="ECO:0000256" key="16">
    <source>
        <dbReference type="HAMAP-Rule" id="MF_03140"/>
    </source>
</evidence>
<keyword evidence="8 16" id="KW-0269">Exonuclease</keyword>
<feature type="domain" description="XPG-I" evidence="19">
    <location>
        <begin position="181"/>
        <end position="253"/>
    </location>
</feature>
<evidence type="ECO:0000256" key="3">
    <source>
        <dbReference type="ARBA" id="ARBA00022722"/>
    </source>
</evidence>
<dbReference type="FunFam" id="1.10.150.20:FF:000009">
    <property type="entry name" value="Flap endonuclease 1"/>
    <property type="match status" value="1"/>
</dbReference>
<reference evidence="21 22" key="1">
    <citation type="journal article" date="2021" name="Hortic Res">
        <title>Chromosome-scale assembly of the Dendrobium chrysotoxum genome enhances the understanding of orchid evolution.</title>
        <authorList>
            <person name="Zhang Y."/>
            <person name="Zhang G.Q."/>
            <person name="Zhang D."/>
            <person name="Liu X.D."/>
            <person name="Xu X.Y."/>
            <person name="Sun W.H."/>
            <person name="Yu X."/>
            <person name="Zhu X."/>
            <person name="Wang Z.W."/>
            <person name="Zhao X."/>
            <person name="Zhong W.Y."/>
            <person name="Chen H."/>
            <person name="Yin W.L."/>
            <person name="Huang T."/>
            <person name="Niu S.C."/>
            <person name="Liu Z.J."/>
        </authorList>
    </citation>
    <scope>NUCLEOTIDE SEQUENCE [LARGE SCALE GENOMIC DNA]</scope>
    <source>
        <strain evidence="21">Lindl</strain>
    </source>
</reference>
<dbReference type="HAMAP" id="MF_00614">
    <property type="entry name" value="Fen"/>
    <property type="match status" value="1"/>
</dbReference>
<keyword evidence="18" id="KW-1133">Transmembrane helix</keyword>
<evidence type="ECO:0000259" key="19">
    <source>
        <dbReference type="SMART" id="SM00484"/>
    </source>
</evidence>
<evidence type="ECO:0000313" key="22">
    <source>
        <dbReference type="Proteomes" id="UP000775213"/>
    </source>
</evidence>
<dbReference type="SUPFAM" id="SSF47807">
    <property type="entry name" value="5' to 3' exonuclease, C-terminal subdomain"/>
    <property type="match status" value="1"/>
</dbReference>
<dbReference type="GO" id="GO:0005739">
    <property type="term" value="C:mitochondrion"/>
    <property type="evidence" value="ECO:0007669"/>
    <property type="project" value="UniProtKB-SubCell"/>
</dbReference>
<dbReference type="Pfam" id="PF00752">
    <property type="entry name" value="XPG_N"/>
    <property type="match status" value="2"/>
</dbReference>
<dbReference type="GO" id="GO:0006284">
    <property type="term" value="P:base-excision repair"/>
    <property type="evidence" value="ECO:0007669"/>
    <property type="project" value="UniProtKB-UniRule"/>
</dbReference>
<evidence type="ECO:0000256" key="18">
    <source>
        <dbReference type="SAM" id="Phobius"/>
    </source>
</evidence>
<keyword evidence="3 16" id="KW-0540">Nuclease</keyword>
<dbReference type="PANTHER" id="PTHR11081">
    <property type="entry name" value="FLAP ENDONUCLEASE FAMILY MEMBER"/>
    <property type="match status" value="1"/>
</dbReference>
<evidence type="ECO:0000256" key="13">
    <source>
        <dbReference type="ARBA" id="ARBA00029382"/>
    </source>
</evidence>
<dbReference type="Pfam" id="PF00867">
    <property type="entry name" value="XPG_I"/>
    <property type="match status" value="1"/>
</dbReference>
<dbReference type="InterPro" id="IPR006085">
    <property type="entry name" value="XPG_DNA_repair_N"/>
</dbReference>
<evidence type="ECO:0000256" key="14">
    <source>
        <dbReference type="ARBA" id="ARBA00034726"/>
    </source>
</evidence>
<dbReference type="InterPro" id="IPR006086">
    <property type="entry name" value="XPG-I_dom"/>
</dbReference>
<comment type="function">
    <text evidence="13 16">Structure-specific nuclease with 5'-flap endonuclease and 5'-3' exonuclease activities involved in DNA replication and repair. During DNA replication, cleaves the 5'-overhanging flap structure that is generated by displacement synthesis when DNA polymerase encounters the 5'-end of a downstream Okazaki fragment. It enters the flap from the 5'-end and then tracks to cleave the flap base, leaving a nick for ligation. Also involved in the long patch base excision repair (LP-BER) pathway, by cleaving within the apurinic/apyrimidinic (AP) site-terminated flap. Acts as a genome stabilization factor that prevents flaps from equilibrating into structures that lead to duplications and deletions. Also possesses 5'-3' exonuclease activity on nicked or gapped double-stranded DNA, and exhibits RNase H activity. Also involved in replication and repair of rDNA and in repairing mitochondrial DNA.</text>
</comment>
<proteinExistence type="inferred from homology"/>
<dbReference type="SMART" id="SM00484">
    <property type="entry name" value="XPGI"/>
    <property type="match status" value="1"/>
</dbReference>
<dbReference type="EC" id="3.1.-.-" evidence="16"/>
<dbReference type="InterPro" id="IPR036279">
    <property type="entry name" value="5-3_exonuclease_C_sf"/>
</dbReference>
<keyword evidence="9 16" id="KW-0460">Magnesium</keyword>
<dbReference type="GO" id="GO:0043137">
    <property type="term" value="P:DNA replication, removal of RNA primer"/>
    <property type="evidence" value="ECO:0007669"/>
    <property type="project" value="UniProtKB-UniRule"/>
</dbReference>
<accession>A0AAV7GV57</accession>
<sequence length="397" mass="44852">MFVYSLNLEVGKLWTRWVKGLTKLLADYAPKAMKEQKFESYFGRKVAIDASMSIYQFLVRTLALFRFLFYIVLIYLEIVVGRTGTETLTNEAGEVTSHLQGMFSRTIRLLEAGIKPVYVFDGQPPDLKKQELAKRYIRRDDATKDLATAVEEGNKEEIEKFSKRTVKVTKQHNEDCKRLLRLMGVPVIEAPCEAEAQCAALCKGDKVYAVASEDMDSLTFGAPKFLRHLMDPSSKKIPVMEFEVGKVLLELGFTMDQFIDLCILCGCDYCDSIKGIGGQTALKLIRQHGSIENVLENLSKDRYHIPENWPYQEARQLFKDPLGLVAFLVNENGFNHDRVVKATEKIKAAKDKGSQGRMESFFKPVINTSEPLKRKDAAAKATKVPPTKKSKTGAKKK</sequence>
<dbReference type="InterPro" id="IPR008918">
    <property type="entry name" value="HhH2"/>
</dbReference>
<evidence type="ECO:0000259" key="20">
    <source>
        <dbReference type="SMART" id="SM00485"/>
    </source>
</evidence>
<dbReference type="FunFam" id="3.40.50.1010:FF:000016">
    <property type="entry name" value="Flap endonuclease 1"/>
    <property type="match status" value="1"/>
</dbReference>
<evidence type="ECO:0000256" key="2">
    <source>
        <dbReference type="ARBA" id="ARBA00022705"/>
    </source>
</evidence>
<evidence type="ECO:0000256" key="11">
    <source>
        <dbReference type="ARBA" id="ARBA00023204"/>
    </source>
</evidence>
<name>A0AAV7GV57_DENCH</name>
<keyword evidence="6 16" id="KW-0227">DNA damage</keyword>
<evidence type="ECO:0000256" key="8">
    <source>
        <dbReference type="ARBA" id="ARBA00022839"/>
    </source>
</evidence>
<dbReference type="InterPro" id="IPR023426">
    <property type="entry name" value="Flap_endonuc"/>
</dbReference>
<evidence type="ECO:0000256" key="6">
    <source>
        <dbReference type="ARBA" id="ARBA00022763"/>
    </source>
</evidence>
<evidence type="ECO:0000256" key="17">
    <source>
        <dbReference type="SAM" id="MobiDB-lite"/>
    </source>
</evidence>
<dbReference type="PROSITE" id="PS00841">
    <property type="entry name" value="XPG_1"/>
    <property type="match status" value="1"/>
</dbReference>
<dbReference type="AlphaFoldDB" id="A0AAV7GV57"/>
<dbReference type="Proteomes" id="UP000775213">
    <property type="component" value="Unassembled WGS sequence"/>
</dbReference>
<dbReference type="GO" id="GO:0003677">
    <property type="term" value="F:DNA binding"/>
    <property type="evidence" value="ECO:0007669"/>
    <property type="project" value="UniProtKB-UniRule"/>
</dbReference>
<keyword evidence="22" id="KW-1185">Reference proteome</keyword>
<evidence type="ECO:0000256" key="12">
    <source>
        <dbReference type="ARBA" id="ARBA00023242"/>
    </source>
</evidence>
<keyword evidence="7 16" id="KW-0378">Hydrolase</keyword>
<dbReference type="GO" id="GO:0000287">
    <property type="term" value="F:magnesium ion binding"/>
    <property type="evidence" value="ECO:0007669"/>
    <property type="project" value="UniProtKB-UniRule"/>
</dbReference>
<dbReference type="PROSITE" id="PS00842">
    <property type="entry name" value="XPG_2"/>
    <property type="match status" value="1"/>
</dbReference>
<dbReference type="Gene3D" id="1.10.150.20">
    <property type="entry name" value="5' to 3' exonuclease, C-terminal subdomain"/>
    <property type="match status" value="1"/>
</dbReference>
<evidence type="ECO:0000256" key="15">
    <source>
        <dbReference type="ARBA" id="ARBA00063178"/>
    </source>
</evidence>
<dbReference type="GO" id="GO:0005654">
    <property type="term" value="C:nucleoplasm"/>
    <property type="evidence" value="ECO:0007669"/>
    <property type="project" value="UniProtKB-SubCell"/>
</dbReference>
<dbReference type="GO" id="GO:0008409">
    <property type="term" value="F:5'-3' exonuclease activity"/>
    <property type="evidence" value="ECO:0007669"/>
    <property type="project" value="UniProtKB-UniRule"/>
</dbReference>
<feature type="transmembrane region" description="Helical" evidence="18">
    <location>
        <begin position="57"/>
        <end position="76"/>
    </location>
</feature>
<dbReference type="InterPro" id="IPR006084">
    <property type="entry name" value="XPG/Rad2"/>
</dbReference>
<dbReference type="Gene3D" id="3.40.50.1010">
    <property type="entry name" value="5'-nuclease"/>
    <property type="match status" value="1"/>
</dbReference>
<evidence type="ECO:0000313" key="21">
    <source>
        <dbReference type="EMBL" id="KAH0465750.1"/>
    </source>
</evidence>
<evidence type="ECO:0000256" key="5">
    <source>
        <dbReference type="ARBA" id="ARBA00022759"/>
    </source>
</evidence>
<keyword evidence="5 16" id="KW-0255">Endonuclease</keyword>
<evidence type="ECO:0000256" key="9">
    <source>
        <dbReference type="ARBA" id="ARBA00022842"/>
    </source>
</evidence>
<keyword evidence="1 16" id="KW-0597">Phosphoprotein</keyword>
<keyword evidence="18" id="KW-0812">Transmembrane</keyword>